<organism evidence="2 3">
    <name type="scientific">Rathayibacter rubneri</name>
    <dbReference type="NCBI Taxonomy" id="2950106"/>
    <lineage>
        <taxon>Bacteria</taxon>
        <taxon>Bacillati</taxon>
        <taxon>Actinomycetota</taxon>
        <taxon>Actinomycetes</taxon>
        <taxon>Micrococcales</taxon>
        <taxon>Microbacteriaceae</taxon>
        <taxon>Rathayibacter</taxon>
    </lineage>
</organism>
<dbReference type="InterPro" id="IPR006059">
    <property type="entry name" value="SBP"/>
</dbReference>
<dbReference type="PANTHER" id="PTHR43649:SF30">
    <property type="entry name" value="ABC TRANSPORTER SUBSTRATE-BINDING PROTEIN"/>
    <property type="match status" value="1"/>
</dbReference>
<dbReference type="PANTHER" id="PTHR43649">
    <property type="entry name" value="ARABINOSE-BINDING PROTEIN-RELATED"/>
    <property type="match status" value="1"/>
</dbReference>
<dbReference type="SUPFAM" id="SSF53850">
    <property type="entry name" value="Periplasmic binding protein-like II"/>
    <property type="match status" value="1"/>
</dbReference>
<evidence type="ECO:0000313" key="2">
    <source>
        <dbReference type="EMBL" id="MCM6761870.1"/>
    </source>
</evidence>
<feature type="chain" id="PRO_5040918258" evidence="1">
    <location>
        <begin position="28"/>
        <end position="431"/>
    </location>
</feature>
<accession>A0A9X2DVM1</accession>
<name>A0A9X2DVM1_9MICO</name>
<keyword evidence="3" id="KW-1185">Reference proteome</keyword>
<protein>
    <submittedName>
        <fullName evidence="2">Extracellular solute-binding protein</fullName>
    </submittedName>
</protein>
<dbReference type="PROSITE" id="PS51257">
    <property type="entry name" value="PROKAR_LIPOPROTEIN"/>
    <property type="match status" value="1"/>
</dbReference>
<comment type="caution">
    <text evidence="2">The sequence shown here is derived from an EMBL/GenBank/DDBJ whole genome shotgun (WGS) entry which is preliminary data.</text>
</comment>
<dbReference type="Proteomes" id="UP001155240">
    <property type="component" value="Unassembled WGS sequence"/>
</dbReference>
<sequence>MMFSTKRTRLAAAAIAAAAAISLTACSGGGASGSATVDPDEEITLDYTFWGNDDRAARYDQAIALFEEEHPNITINSTFTDYPGYWEKRQTEAAGGGLPDVMQFDYTYLRQYGDNGLLGDLSEYFGGVVDESTISEDLLATGELDGATYAIPTGYSAWAVFQNQDLLTANGLEPYAGGGSWEDYAAYVADVTEKTGGAVYGGTDYTGRIQNFELQLRAEGKELFTEDGELGFSEDDLAAFWEQGDEMRTTTGVPAARLQELLPKSGFGAGIASSEMSWSNFLGGYIGDSGASEIVMTAPPTADEGSKDLYQKVGLMQAISSATEHPEAAATFLDFLINSPEVGEIFGATLGIPASSAQLEGANLEGPDKQVADYLESVSDRIGEAPAAPVAGYGAIEANFLDLGTSLGLGAVSVDEAVQQFFDETAVTLDN</sequence>
<evidence type="ECO:0000313" key="3">
    <source>
        <dbReference type="Proteomes" id="UP001155240"/>
    </source>
</evidence>
<reference evidence="2" key="1">
    <citation type="submission" date="2022-06" db="EMBL/GenBank/DDBJ databases">
        <title>Whole genome shotgun sequencing (WGS) of Rathayibacter sp. ZW T2_19, isolated from stored onions (Allium cepa).</title>
        <authorList>
            <person name="Stoll D.A."/>
            <person name="Huch M."/>
        </authorList>
    </citation>
    <scope>NUCLEOTIDE SEQUENCE</scope>
    <source>
        <strain evidence="2">ZW T2_19</strain>
    </source>
</reference>
<dbReference type="EMBL" id="JAMRYM010000013">
    <property type="protein sequence ID" value="MCM6761870.1"/>
    <property type="molecule type" value="Genomic_DNA"/>
</dbReference>
<dbReference type="RefSeq" id="WP_251944291.1">
    <property type="nucleotide sequence ID" value="NZ_JAMRYM010000013.1"/>
</dbReference>
<dbReference type="Gene3D" id="3.40.190.10">
    <property type="entry name" value="Periplasmic binding protein-like II"/>
    <property type="match status" value="2"/>
</dbReference>
<dbReference type="Pfam" id="PF01547">
    <property type="entry name" value="SBP_bac_1"/>
    <property type="match status" value="1"/>
</dbReference>
<feature type="signal peptide" evidence="1">
    <location>
        <begin position="1"/>
        <end position="27"/>
    </location>
</feature>
<keyword evidence="1" id="KW-0732">Signal</keyword>
<dbReference type="InterPro" id="IPR050490">
    <property type="entry name" value="Bact_solute-bd_prot1"/>
</dbReference>
<gene>
    <name evidence="2" type="ORF">NB037_05495</name>
</gene>
<proteinExistence type="predicted"/>
<dbReference type="AlphaFoldDB" id="A0A9X2DVM1"/>
<evidence type="ECO:0000256" key="1">
    <source>
        <dbReference type="SAM" id="SignalP"/>
    </source>
</evidence>